<reference evidence="3 5" key="1">
    <citation type="submission" date="2020-05" db="EMBL/GenBank/DDBJ databases">
        <title>Comparative genomic analysis of denitrifying bacteria from Halomonas genus.</title>
        <authorList>
            <person name="Wang L."/>
            <person name="Shao Z."/>
        </authorList>
    </citation>
    <scope>NUCLEOTIDE SEQUENCE [LARGE SCALE GENOMIC DNA]</scope>
    <source>
        <strain evidence="3 5">DSM 17331</strain>
    </source>
</reference>
<evidence type="ECO:0000259" key="1">
    <source>
        <dbReference type="Pfam" id="PF13490"/>
    </source>
</evidence>
<evidence type="ECO:0000313" key="4">
    <source>
        <dbReference type="Proteomes" id="UP000518091"/>
    </source>
</evidence>
<protein>
    <submittedName>
        <fullName evidence="3">Anti-sigma factor</fullName>
    </submittedName>
    <submittedName>
        <fullName evidence="2">Zf-HC2 domain-containing protein</fullName>
    </submittedName>
</protein>
<dbReference type="InterPro" id="IPR027383">
    <property type="entry name" value="Znf_put"/>
</dbReference>
<dbReference type="EMBL" id="JACEFT010000004">
    <property type="protein sequence ID" value="MBA2778329.1"/>
    <property type="molecule type" value="Genomic_DNA"/>
</dbReference>
<evidence type="ECO:0000313" key="5">
    <source>
        <dbReference type="Proteomes" id="UP000814353"/>
    </source>
</evidence>
<dbReference type="RefSeq" id="WP_181513816.1">
    <property type="nucleotide sequence ID" value="NZ_JABFUB010000002.1"/>
</dbReference>
<sequence>MNPRALSCEEVIERLFDYLDRELDSQEAADIEWHLQRCRDCFTRAEFERRLRARVAATGTAKAPPRLHRRISALLDGFDESDTATDS</sequence>
<dbReference type="Proteomes" id="UP000518091">
    <property type="component" value="Unassembled WGS sequence"/>
</dbReference>
<accession>A0A7W0AD76</accession>
<dbReference type="EMBL" id="JABFUB010000002">
    <property type="protein sequence ID" value="MCG6660636.1"/>
    <property type="molecule type" value="Genomic_DNA"/>
</dbReference>
<feature type="domain" description="Putative zinc-finger" evidence="1">
    <location>
        <begin position="8"/>
        <end position="41"/>
    </location>
</feature>
<dbReference type="AlphaFoldDB" id="A0A7W0AD76"/>
<evidence type="ECO:0000313" key="3">
    <source>
        <dbReference type="EMBL" id="MCG6660636.1"/>
    </source>
</evidence>
<name>A0A7W0AD76_9GAMM</name>
<organism evidence="2 4">
    <name type="scientific">Billgrantia kenyensis</name>
    <dbReference type="NCBI Taxonomy" id="321266"/>
    <lineage>
        <taxon>Bacteria</taxon>
        <taxon>Pseudomonadati</taxon>
        <taxon>Pseudomonadota</taxon>
        <taxon>Gammaproteobacteria</taxon>
        <taxon>Oceanospirillales</taxon>
        <taxon>Halomonadaceae</taxon>
        <taxon>Billgrantia</taxon>
    </lineage>
</organism>
<gene>
    <name evidence="2" type="ORF">H1D44_05400</name>
    <name evidence="3" type="ORF">HOP48_03615</name>
</gene>
<dbReference type="Pfam" id="PF13490">
    <property type="entry name" value="zf-HC2"/>
    <property type="match status" value="1"/>
</dbReference>
<keyword evidence="5" id="KW-1185">Reference proteome</keyword>
<reference evidence="2 4" key="2">
    <citation type="submission" date="2020-07" db="EMBL/GenBank/DDBJ databases">
        <title>Identification of Halomonas strains.</title>
        <authorList>
            <person name="Xiao Z."/>
            <person name="Shen J."/>
        </authorList>
    </citation>
    <scope>NUCLEOTIDE SEQUENCE [LARGE SCALE GENOMIC DNA]</scope>
    <source>
        <strain evidence="2 4">DSM 17331</strain>
    </source>
</reference>
<dbReference type="Proteomes" id="UP000814353">
    <property type="component" value="Unassembled WGS sequence"/>
</dbReference>
<evidence type="ECO:0000313" key="2">
    <source>
        <dbReference type="EMBL" id="MBA2778329.1"/>
    </source>
</evidence>
<proteinExistence type="predicted"/>
<comment type="caution">
    <text evidence="2">The sequence shown here is derived from an EMBL/GenBank/DDBJ whole genome shotgun (WGS) entry which is preliminary data.</text>
</comment>